<accession>A0A0M6WMQ8</accession>
<dbReference type="PANTHER" id="PTHR33393:SF12">
    <property type="entry name" value="CAPSULE BIOSYNTHESIS PROTEIN CAPA"/>
    <property type="match status" value="1"/>
</dbReference>
<evidence type="ECO:0000256" key="1">
    <source>
        <dbReference type="ARBA" id="ARBA00005662"/>
    </source>
</evidence>
<dbReference type="EMBL" id="CVRS01000071">
    <property type="protein sequence ID" value="CRL38425.1"/>
    <property type="molecule type" value="Genomic_DNA"/>
</dbReference>
<dbReference type="RefSeq" id="WP_055039716.1">
    <property type="nucleotide sequence ID" value="NZ_CVRS01000071.1"/>
</dbReference>
<organism evidence="3 4">
    <name type="scientific">Roseburia inulinivorans</name>
    <dbReference type="NCBI Taxonomy" id="360807"/>
    <lineage>
        <taxon>Bacteria</taxon>
        <taxon>Bacillati</taxon>
        <taxon>Bacillota</taxon>
        <taxon>Clostridia</taxon>
        <taxon>Lachnospirales</taxon>
        <taxon>Lachnospiraceae</taxon>
        <taxon>Roseburia</taxon>
    </lineage>
</organism>
<dbReference type="AlphaFoldDB" id="A0A0M6WMQ8"/>
<dbReference type="InterPro" id="IPR052169">
    <property type="entry name" value="CW_Biosynth-Accessory"/>
</dbReference>
<proteinExistence type="inferred from homology"/>
<dbReference type="PROSITE" id="PS51257">
    <property type="entry name" value="PROKAR_LIPOPROTEIN"/>
    <property type="match status" value="1"/>
</dbReference>
<dbReference type="PANTHER" id="PTHR33393">
    <property type="entry name" value="POLYGLUTAMINE SYNTHESIS ACCESSORY PROTEIN RV0574C-RELATED"/>
    <property type="match status" value="1"/>
</dbReference>
<dbReference type="InterPro" id="IPR029052">
    <property type="entry name" value="Metallo-depent_PP-like"/>
</dbReference>
<comment type="similarity">
    <text evidence="1">Belongs to the CapA family.</text>
</comment>
<dbReference type="InterPro" id="IPR019079">
    <property type="entry name" value="Capsule_synth_CapA"/>
</dbReference>
<dbReference type="CDD" id="cd07381">
    <property type="entry name" value="MPP_CapA"/>
    <property type="match status" value="1"/>
</dbReference>
<dbReference type="Proteomes" id="UP000049828">
    <property type="component" value="Unassembled WGS sequence"/>
</dbReference>
<feature type="domain" description="Capsule synthesis protein CapA" evidence="2">
    <location>
        <begin position="74"/>
        <end position="323"/>
    </location>
</feature>
<gene>
    <name evidence="3" type="ORF">RIL183_22501</name>
</gene>
<dbReference type="STRING" id="360807.ERS852392_00011"/>
<protein>
    <recommendedName>
        <fullName evidence="2">Capsule synthesis protein CapA domain-containing protein</fullName>
    </recommendedName>
</protein>
<evidence type="ECO:0000313" key="3">
    <source>
        <dbReference type="EMBL" id="CRL38425.1"/>
    </source>
</evidence>
<dbReference type="SUPFAM" id="SSF56300">
    <property type="entry name" value="Metallo-dependent phosphatases"/>
    <property type="match status" value="1"/>
</dbReference>
<dbReference type="OrthoDB" id="9810906at2"/>
<name>A0A0M6WMQ8_9FIRM</name>
<evidence type="ECO:0000313" key="4">
    <source>
        <dbReference type="Proteomes" id="UP000049828"/>
    </source>
</evidence>
<dbReference type="Pfam" id="PF09587">
    <property type="entry name" value="PGA_cap"/>
    <property type="match status" value="1"/>
</dbReference>
<sequence length="415" mass="45629">MKKIPMILLAMFTLSGCDRQEMIYSFNHVEEASVDNEAENTESVDNIQANTEQAMDITTEDPEISDVYSGPTVTLTMVGDVLLHTPVEESCQAEDGSYDFSILFANVKDEVQAADIAIVNQEVIIGGEELGVSGYPSFNAPYEVADALADTGFDVILHGTNHAMDQGKKGITNCLSNWEKKYPDIKILGINKSQDAQDTITVLEKNGIKIAVLNYTYGLNGIALPSDMPYAVNLLDEEKVKADIASAKEQSDFVIVCPHWGTEYSLQPDSMQKKWTKIFAESGADLVLGTHPHVIEPIEWVEDETTGHQMLVYYSLGNFVNWTSSSGDGIANRMVGGMAEITVGFDEAGKGFIVDYGVNALVTQVEPGHNGVTTYFLKDYTDEMAGKNAIIEQDANFSREYCTKLCTDIWGDLWE</sequence>
<evidence type="ECO:0000259" key="2">
    <source>
        <dbReference type="SMART" id="SM00854"/>
    </source>
</evidence>
<dbReference type="Gene3D" id="3.60.21.10">
    <property type="match status" value="1"/>
</dbReference>
<dbReference type="SMART" id="SM00854">
    <property type="entry name" value="PGA_cap"/>
    <property type="match status" value="1"/>
</dbReference>
<reference evidence="4" key="1">
    <citation type="submission" date="2015-05" db="EMBL/GenBank/DDBJ databases">
        <authorList>
            <consortium name="Pathogen Informatics"/>
        </authorList>
    </citation>
    <scope>NUCLEOTIDE SEQUENCE [LARGE SCALE GENOMIC DNA]</scope>
    <source>
        <strain evidence="4">L1-83</strain>
    </source>
</reference>
<keyword evidence="4" id="KW-1185">Reference proteome</keyword>